<evidence type="ECO:0000313" key="2">
    <source>
        <dbReference type="EMBL" id="KKU56102.1"/>
    </source>
</evidence>
<dbReference type="Proteomes" id="UP000034607">
    <property type="component" value="Unassembled WGS sequence"/>
</dbReference>
<dbReference type="InterPro" id="IPR025746">
    <property type="entry name" value="PilX_N_dom"/>
</dbReference>
<dbReference type="Pfam" id="PF14341">
    <property type="entry name" value="PilX_N"/>
    <property type="match status" value="1"/>
</dbReference>
<accession>A0A0G1RGD3</accession>
<comment type="caution">
    <text evidence="2">The sequence shown here is derived from an EMBL/GenBank/DDBJ whole genome shotgun (WGS) entry which is preliminary data.</text>
</comment>
<dbReference type="AlphaFoldDB" id="A0A0G1RGD3"/>
<feature type="domain" description="Type 4 fimbrial biogenesis protein PilX N-terminal" evidence="1">
    <location>
        <begin position="3"/>
        <end position="53"/>
    </location>
</feature>
<evidence type="ECO:0000313" key="3">
    <source>
        <dbReference type="Proteomes" id="UP000034607"/>
    </source>
</evidence>
<dbReference type="PATRIC" id="fig|1618357.3.peg.633"/>
<organism evidence="2 3">
    <name type="scientific">Candidatus Amesbacteria bacterium GW2011_GWA2_47_11</name>
    <dbReference type="NCBI Taxonomy" id="1618357"/>
    <lineage>
        <taxon>Bacteria</taxon>
        <taxon>Candidatus Amesiibacteriota</taxon>
    </lineage>
</organism>
<dbReference type="EMBL" id="LCNM01000012">
    <property type="protein sequence ID" value="KKU56102.1"/>
    <property type="molecule type" value="Genomic_DNA"/>
</dbReference>
<sequence>MQKGQALAVVLLILGVVLVVGLSIASRSVTEVNVSSTQEESARALEAAETGIERVFGGVIAGSGGTGNLASSNASYTVSNTSLGAGSVYEVPFKLEEGEVATVGLTGYSSTGVKVCWGKGGGQQPAVEVILYYTVSGQTKLGRGGYDSASPTRSGFLSAGAGGCGTLNYDFSRDVLWSDLGMEASGMPQIFRIRPIYNGQAVNLAVLAMGSGSLPAQATDVVSTGQSGTSAQRLHATVANWDVPAMFDSALFSGGGGGLTQ</sequence>
<gene>
    <name evidence="2" type="ORF">UX78_C0012G0035</name>
</gene>
<evidence type="ECO:0000259" key="1">
    <source>
        <dbReference type="Pfam" id="PF14341"/>
    </source>
</evidence>
<name>A0A0G1RGD3_9BACT</name>
<reference evidence="2 3" key="1">
    <citation type="journal article" date="2015" name="Nature">
        <title>rRNA introns, odd ribosomes, and small enigmatic genomes across a large radiation of phyla.</title>
        <authorList>
            <person name="Brown C.T."/>
            <person name="Hug L.A."/>
            <person name="Thomas B.C."/>
            <person name="Sharon I."/>
            <person name="Castelle C.J."/>
            <person name="Singh A."/>
            <person name="Wilkins M.J."/>
            <person name="Williams K.H."/>
            <person name="Banfield J.F."/>
        </authorList>
    </citation>
    <scope>NUCLEOTIDE SEQUENCE [LARGE SCALE GENOMIC DNA]</scope>
</reference>
<protein>
    <recommendedName>
        <fullName evidence="1">Type 4 fimbrial biogenesis protein PilX N-terminal domain-containing protein</fullName>
    </recommendedName>
</protein>
<proteinExistence type="predicted"/>